<gene>
    <name evidence="1" type="ORF">GCM10011487_46900</name>
</gene>
<evidence type="ECO:0000313" key="1">
    <source>
        <dbReference type="EMBL" id="GFE82690.1"/>
    </source>
</evidence>
<name>A0A829YHI4_9GAMM</name>
<dbReference type="InterPro" id="IPR009200">
    <property type="entry name" value="DUF1269_membrane"/>
</dbReference>
<protein>
    <submittedName>
        <fullName evidence="1">Membrane protein</fullName>
    </submittedName>
</protein>
<comment type="caution">
    <text evidence="1">The sequence shown here is derived from an EMBL/GenBank/DDBJ whole genome shotgun (WGS) entry which is preliminary data.</text>
</comment>
<organism evidence="1 2">
    <name type="scientific">Steroidobacter agaridevorans</name>
    <dbReference type="NCBI Taxonomy" id="2695856"/>
    <lineage>
        <taxon>Bacteria</taxon>
        <taxon>Pseudomonadati</taxon>
        <taxon>Pseudomonadota</taxon>
        <taxon>Gammaproteobacteria</taxon>
        <taxon>Steroidobacterales</taxon>
        <taxon>Steroidobacteraceae</taxon>
        <taxon>Steroidobacter</taxon>
    </lineage>
</organism>
<keyword evidence="2" id="KW-1185">Reference proteome</keyword>
<dbReference type="EMBL" id="BLJN01000005">
    <property type="protein sequence ID" value="GFE82690.1"/>
    <property type="molecule type" value="Genomic_DNA"/>
</dbReference>
<dbReference type="RefSeq" id="WP_202624060.1">
    <property type="nucleotide sequence ID" value="NZ_BLJO01000001.1"/>
</dbReference>
<evidence type="ECO:0000313" key="2">
    <source>
        <dbReference type="Proteomes" id="UP000445000"/>
    </source>
</evidence>
<reference evidence="2" key="1">
    <citation type="submission" date="2020-01" db="EMBL/GenBank/DDBJ databases">
        <title>'Steroidobacter agaridevorans' sp. nov., agar-degrading bacteria isolated from rhizosphere soils.</title>
        <authorList>
            <person name="Ikenaga M."/>
            <person name="Kataoka M."/>
            <person name="Murouchi A."/>
            <person name="Katsuragi S."/>
            <person name="Sakai M."/>
        </authorList>
    </citation>
    <scope>NUCLEOTIDE SEQUENCE [LARGE SCALE GENOMIC DNA]</scope>
    <source>
        <strain evidence="2">YU21-B</strain>
    </source>
</reference>
<dbReference type="Pfam" id="PF06897">
    <property type="entry name" value="DUF1269"/>
    <property type="match status" value="1"/>
</dbReference>
<dbReference type="AlphaFoldDB" id="A0A829YHI4"/>
<dbReference type="Proteomes" id="UP000445000">
    <property type="component" value="Unassembled WGS sequence"/>
</dbReference>
<proteinExistence type="predicted"/>
<accession>A0A829YHI4</accession>
<sequence>MMSTLVAIVFDDPTTAFEMRTSLLKMQKEHLIDLEDSVVVTKTESGKTKLDQATNLTAAGAIGGGFWGMLIGMIFLNPLLGAAVGATAGAVTGKFTDIGLSNQMMKDIAASFKPGSSALFVLVRRATVDKVLEGLKEFAGRGKVYQTSLDKDTEQTLREALEAA</sequence>